<comment type="caution">
    <text evidence="4">The sequence shown here is derived from an EMBL/GenBank/DDBJ whole genome shotgun (WGS) entry which is preliminary data.</text>
</comment>
<dbReference type="Proteomes" id="UP001044222">
    <property type="component" value="Unassembled WGS sequence"/>
</dbReference>
<organism evidence="4 5">
    <name type="scientific">Anguilla anguilla</name>
    <name type="common">European freshwater eel</name>
    <name type="synonym">Muraena anguilla</name>
    <dbReference type="NCBI Taxonomy" id="7936"/>
    <lineage>
        <taxon>Eukaryota</taxon>
        <taxon>Metazoa</taxon>
        <taxon>Chordata</taxon>
        <taxon>Craniata</taxon>
        <taxon>Vertebrata</taxon>
        <taxon>Euteleostomi</taxon>
        <taxon>Actinopterygii</taxon>
        <taxon>Neopterygii</taxon>
        <taxon>Teleostei</taxon>
        <taxon>Anguilliformes</taxon>
        <taxon>Anguillidae</taxon>
        <taxon>Anguilla</taxon>
    </lineage>
</organism>
<evidence type="ECO:0000256" key="2">
    <source>
        <dbReference type="SAM" id="Coils"/>
    </source>
</evidence>
<keyword evidence="1" id="KW-0344">Guanine-nucleotide releasing factor</keyword>
<dbReference type="GO" id="GO:0051496">
    <property type="term" value="P:positive regulation of stress fiber assembly"/>
    <property type="evidence" value="ECO:0007669"/>
    <property type="project" value="TreeGrafter"/>
</dbReference>
<dbReference type="SUPFAM" id="SSF48065">
    <property type="entry name" value="DBL homology domain (DH-domain)"/>
    <property type="match status" value="1"/>
</dbReference>
<accession>A0A9D3MYV1</accession>
<protein>
    <recommendedName>
        <fullName evidence="6">DH domain-containing protein</fullName>
    </recommendedName>
</protein>
<keyword evidence="2" id="KW-0175">Coiled coil</keyword>
<evidence type="ECO:0000256" key="3">
    <source>
        <dbReference type="SAM" id="MobiDB-lite"/>
    </source>
</evidence>
<feature type="region of interest" description="Disordered" evidence="3">
    <location>
        <begin position="38"/>
        <end position="186"/>
    </location>
</feature>
<dbReference type="InterPro" id="IPR035899">
    <property type="entry name" value="DBL_dom_sf"/>
</dbReference>
<dbReference type="PANTHER" id="PTHR12877:SF14">
    <property type="entry name" value="RHO GUANINE NUCLEOTIDE EXCHANGE FACTOR 10"/>
    <property type="match status" value="1"/>
</dbReference>
<feature type="region of interest" description="Disordered" evidence="3">
    <location>
        <begin position="289"/>
        <end position="338"/>
    </location>
</feature>
<dbReference type="GO" id="GO:0005813">
    <property type="term" value="C:centrosome"/>
    <property type="evidence" value="ECO:0007669"/>
    <property type="project" value="TreeGrafter"/>
</dbReference>
<evidence type="ECO:0000313" key="4">
    <source>
        <dbReference type="EMBL" id="KAG5857327.1"/>
    </source>
</evidence>
<evidence type="ECO:0008006" key="6">
    <source>
        <dbReference type="Google" id="ProtNLM"/>
    </source>
</evidence>
<reference evidence="4" key="1">
    <citation type="submission" date="2021-01" db="EMBL/GenBank/DDBJ databases">
        <title>A chromosome-scale assembly of European eel, Anguilla anguilla.</title>
        <authorList>
            <person name="Henkel C."/>
            <person name="Jong-Raadsen S.A."/>
            <person name="Dufour S."/>
            <person name="Weltzien F.-A."/>
            <person name="Palstra A.P."/>
            <person name="Pelster B."/>
            <person name="Spaink H.P."/>
            <person name="Van Den Thillart G.E."/>
            <person name="Jansen H."/>
            <person name="Zahm M."/>
            <person name="Klopp C."/>
            <person name="Cedric C."/>
            <person name="Louis A."/>
            <person name="Berthelot C."/>
            <person name="Parey E."/>
            <person name="Roest Crollius H."/>
            <person name="Montfort J."/>
            <person name="Robinson-Rechavi M."/>
            <person name="Bucao C."/>
            <person name="Bouchez O."/>
            <person name="Gislard M."/>
            <person name="Lluch J."/>
            <person name="Milhes M."/>
            <person name="Lampietro C."/>
            <person name="Lopez Roques C."/>
            <person name="Donnadieu C."/>
            <person name="Braasch I."/>
            <person name="Desvignes T."/>
            <person name="Postlethwait J."/>
            <person name="Bobe J."/>
            <person name="Guiguen Y."/>
            <person name="Dirks R."/>
        </authorList>
    </citation>
    <scope>NUCLEOTIDE SEQUENCE</scope>
    <source>
        <strain evidence="4">Tag_6206</strain>
        <tissue evidence="4">Liver</tissue>
    </source>
</reference>
<dbReference type="AlphaFoldDB" id="A0A9D3MYV1"/>
<gene>
    <name evidence="4" type="ORF">ANANG_G00018270</name>
</gene>
<sequence length="488" mass="53564">MDLNEFPPPPPPESNVNLWTSSVSTAAFSWPTTCLLSIPRSLRKRRGSSLTLTTAGTRFPKRTGRRPPPAADYGPPSDVDGRVPSGEGMPEPTEGQAPGSVNGDGGAPLGTEGDLPPPVGGAVSSSADAAQSEPEQDLPPPPEGAVDSVTDGALAEEEGAGEDAVRPAARRERRARTRRPPPGLLCPHGLRVRRPLNVPAIPGLHHPVIIRHLSVDEDVTVVRTCGTSVDSEEYPVIREEDALSRWVSDPANTAWMDNPDEVIYDDVPRENSDSTTDPEEMIYDDVELGEEGGSSSLDNGWSSSEFESYDEHSDGEGRNGLPDAFMRGRTPRSKTHLSQDLTRLKEHYEKKMKDLVANTVGTVELQQIRQKQEQKMQKLVKAAKEGTKDGLEKTKAVVKKGRSFIKTKSFCQERKSSCLEEEGDLFIEVECFNVEPELSPMPEGLSQQQVVRRYILQSILESEKNYLDALKRILEHYERPLSEMDPGS</sequence>
<dbReference type="GO" id="GO:0005085">
    <property type="term" value="F:guanyl-nucleotide exchange factor activity"/>
    <property type="evidence" value="ECO:0007669"/>
    <property type="project" value="UniProtKB-KW"/>
</dbReference>
<dbReference type="EMBL" id="JAFIRN010000001">
    <property type="protein sequence ID" value="KAG5857327.1"/>
    <property type="molecule type" value="Genomic_DNA"/>
</dbReference>
<feature type="compositionally biased region" description="Low complexity" evidence="3">
    <location>
        <begin position="122"/>
        <end position="132"/>
    </location>
</feature>
<evidence type="ECO:0000313" key="5">
    <source>
        <dbReference type="Proteomes" id="UP001044222"/>
    </source>
</evidence>
<dbReference type="InterPro" id="IPR039919">
    <property type="entry name" value="ARHGEF10/ARHGEF17"/>
</dbReference>
<name>A0A9D3MYV1_ANGAN</name>
<feature type="coiled-coil region" evidence="2">
    <location>
        <begin position="338"/>
        <end position="385"/>
    </location>
</feature>
<dbReference type="GO" id="GO:0030036">
    <property type="term" value="P:actin cytoskeleton organization"/>
    <property type="evidence" value="ECO:0007669"/>
    <property type="project" value="TreeGrafter"/>
</dbReference>
<dbReference type="GO" id="GO:0090307">
    <property type="term" value="P:mitotic spindle assembly"/>
    <property type="evidence" value="ECO:0007669"/>
    <property type="project" value="TreeGrafter"/>
</dbReference>
<feature type="compositionally biased region" description="Low complexity" evidence="3">
    <location>
        <begin position="293"/>
        <end position="304"/>
    </location>
</feature>
<dbReference type="PANTHER" id="PTHR12877">
    <property type="entry name" value="RHO GUANINE NUCLEOTIDE EXCHANGE FACTOR"/>
    <property type="match status" value="1"/>
</dbReference>
<keyword evidence="5" id="KW-1185">Reference proteome</keyword>
<dbReference type="Gene3D" id="1.20.900.10">
    <property type="entry name" value="Dbl homology (DH) domain"/>
    <property type="match status" value="1"/>
</dbReference>
<proteinExistence type="predicted"/>
<evidence type="ECO:0000256" key="1">
    <source>
        <dbReference type="ARBA" id="ARBA00022658"/>
    </source>
</evidence>